<feature type="region of interest" description="Disordered" evidence="1">
    <location>
        <begin position="237"/>
        <end position="267"/>
    </location>
</feature>
<feature type="region of interest" description="Disordered" evidence="1">
    <location>
        <begin position="1"/>
        <end position="24"/>
    </location>
</feature>
<name>A0AA39YRX1_9PEZI</name>
<dbReference type="AlphaFoldDB" id="A0AA39YRX1"/>
<feature type="compositionally biased region" description="Pro residues" evidence="1">
    <location>
        <begin position="1"/>
        <end position="11"/>
    </location>
</feature>
<feature type="compositionally biased region" description="Basic and acidic residues" evidence="1">
    <location>
        <begin position="13"/>
        <end position="24"/>
    </location>
</feature>
<feature type="compositionally biased region" description="Polar residues" evidence="1">
    <location>
        <begin position="240"/>
        <end position="253"/>
    </location>
</feature>
<dbReference type="EMBL" id="JAULSV010000001">
    <property type="protein sequence ID" value="KAK0657528.1"/>
    <property type="molecule type" value="Genomic_DNA"/>
</dbReference>
<sequence>MYQKKPLPPIPATKREAETDRLSEEINQIFKTAQGSTKHEASQGPAENQINWAKEEAKIAVILDSRIRRNISPAPSSSLFPGARKRSRQLLRMETNVGGMANAPNNEATPQPKSAIRKILELTGEKAKHNSLPSPSGHNSPHKIKQLTGTELLSESSVTETSIEFLPLSCNSSVYSQDMDIPYSEAESLETSSSYDMGYASDPSSSYVNQRAYLKSSVPRGCSPLPSPLNLVKIQEAKKSNSGAHKSSLSTNDIKPRGESNEPWLAEYPTGNKYDRDLYHMTTAQIARNPYLSTYLRPIFHHPKPPPRSRNHLLYIYPPADIHVHVHIHPLVPPLHPKRLRIKHKHRHPAPAEDDAPA</sequence>
<organism evidence="2 3">
    <name type="scientific">Cercophora newfieldiana</name>
    <dbReference type="NCBI Taxonomy" id="92897"/>
    <lineage>
        <taxon>Eukaryota</taxon>
        <taxon>Fungi</taxon>
        <taxon>Dikarya</taxon>
        <taxon>Ascomycota</taxon>
        <taxon>Pezizomycotina</taxon>
        <taxon>Sordariomycetes</taxon>
        <taxon>Sordariomycetidae</taxon>
        <taxon>Sordariales</taxon>
        <taxon>Lasiosphaeriaceae</taxon>
        <taxon>Cercophora</taxon>
    </lineage>
</organism>
<gene>
    <name evidence="2" type="ORF">B0T16DRAFT_386047</name>
</gene>
<evidence type="ECO:0000256" key="1">
    <source>
        <dbReference type="SAM" id="MobiDB-lite"/>
    </source>
</evidence>
<evidence type="ECO:0000313" key="3">
    <source>
        <dbReference type="Proteomes" id="UP001174936"/>
    </source>
</evidence>
<evidence type="ECO:0000313" key="2">
    <source>
        <dbReference type="EMBL" id="KAK0657528.1"/>
    </source>
</evidence>
<keyword evidence="3" id="KW-1185">Reference proteome</keyword>
<protein>
    <submittedName>
        <fullName evidence="2">Uncharacterized protein</fullName>
    </submittedName>
</protein>
<proteinExistence type="predicted"/>
<accession>A0AA39YRX1</accession>
<comment type="caution">
    <text evidence="2">The sequence shown here is derived from an EMBL/GenBank/DDBJ whole genome shotgun (WGS) entry which is preliminary data.</text>
</comment>
<reference evidence="2" key="1">
    <citation type="submission" date="2023-06" db="EMBL/GenBank/DDBJ databases">
        <title>Genome-scale phylogeny and comparative genomics of the fungal order Sordariales.</title>
        <authorList>
            <consortium name="Lawrence Berkeley National Laboratory"/>
            <person name="Hensen N."/>
            <person name="Bonometti L."/>
            <person name="Westerberg I."/>
            <person name="Brannstrom I.O."/>
            <person name="Guillou S."/>
            <person name="Cros-Aarteil S."/>
            <person name="Calhoun S."/>
            <person name="Haridas S."/>
            <person name="Kuo A."/>
            <person name="Mondo S."/>
            <person name="Pangilinan J."/>
            <person name="Riley R."/>
            <person name="Labutti K."/>
            <person name="Andreopoulos B."/>
            <person name="Lipzen A."/>
            <person name="Chen C."/>
            <person name="Yanf M."/>
            <person name="Daum C."/>
            <person name="Ng V."/>
            <person name="Clum A."/>
            <person name="Steindorff A."/>
            <person name="Ohm R."/>
            <person name="Martin F."/>
            <person name="Silar P."/>
            <person name="Natvig D."/>
            <person name="Lalanne C."/>
            <person name="Gautier V."/>
            <person name="Ament-Velasquez S.L."/>
            <person name="Kruys A."/>
            <person name="Hutchinson M.I."/>
            <person name="Powell A.J."/>
            <person name="Barry K."/>
            <person name="Miller A.N."/>
            <person name="Grigoriev I.V."/>
            <person name="Debuchy R."/>
            <person name="Gladieux P."/>
            <person name="Thoren M.H."/>
            <person name="Johannesson H."/>
        </authorList>
    </citation>
    <scope>NUCLEOTIDE SEQUENCE</scope>
    <source>
        <strain evidence="2">SMH2532-1</strain>
    </source>
</reference>
<dbReference type="Proteomes" id="UP001174936">
    <property type="component" value="Unassembled WGS sequence"/>
</dbReference>